<comment type="similarity">
    <text evidence="1">Belongs to the FAD-dependent oxidoreductase family.</text>
</comment>
<comment type="caution">
    <text evidence="6">The sequence shown here is derived from an EMBL/GenBank/DDBJ whole genome shotgun (WGS) entry which is preliminary data.</text>
</comment>
<feature type="domain" description="FAD/NAD(P)-binding" evidence="5">
    <location>
        <begin position="10"/>
        <end position="309"/>
    </location>
</feature>
<name>A0A8H5GHA8_9AGAR</name>
<keyword evidence="7" id="KW-1185">Reference proteome</keyword>
<dbReference type="PRINTS" id="PR00411">
    <property type="entry name" value="PNDRDTASEI"/>
</dbReference>
<dbReference type="SUPFAM" id="SSF51905">
    <property type="entry name" value="FAD/NAD(P)-binding domain"/>
    <property type="match status" value="1"/>
</dbReference>
<evidence type="ECO:0000256" key="1">
    <source>
        <dbReference type="ARBA" id="ARBA00006442"/>
    </source>
</evidence>
<evidence type="ECO:0000313" key="6">
    <source>
        <dbReference type="EMBL" id="KAF5364780.1"/>
    </source>
</evidence>
<dbReference type="AlphaFoldDB" id="A0A8H5GHA8"/>
<dbReference type="OrthoDB" id="202203at2759"/>
<keyword evidence="2" id="KW-0285">Flavoprotein</keyword>
<dbReference type="InterPro" id="IPR036188">
    <property type="entry name" value="FAD/NAD-bd_sf"/>
</dbReference>
<reference evidence="6 7" key="1">
    <citation type="journal article" date="2020" name="ISME J.">
        <title>Uncovering the hidden diversity of litter-decomposition mechanisms in mushroom-forming fungi.</title>
        <authorList>
            <person name="Floudas D."/>
            <person name="Bentzer J."/>
            <person name="Ahren D."/>
            <person name="Johansson T."/>
            <person name="Persson P."/>
            <person name="Tunlid A."/>
        </authorList>
    </citation>
    <scope>NUCLEOTIDE SEQUENCE [LARGE SCALE GENOMIC DNA]</scope>
    <source>
        <strain evidence="6 7">CBS 291.85</strain>
    </source>
</reference>
<evidence type="ECO:0000313" key="7">
    <source>
        <dbReference type="Proteomes" id="UP000559256"/>
    </source>
</evidence>
<accession>A0A8H5GHA8</accession>
<dbReference type="PANTHER" id="PTHR43735:SF3">
    <property type="entry name" value="FERROPTOSIS SUPPRESSOR PROTEIN 1"/>
    <property type="match status" value="1"/>
</dbReference>
<evidence type="ECO:0000259" key="5">
    <source>
        <dbReference type="Pfam" id="PF07992"/>
    </source>
</evidence>
<dbReference type="Gene3D" id="3.50.50.100">
    <property type="match status" value="1"/>
</dbReference>
<evidence type="ECO:0000256" key="4">
    <source>
        <dbReference type="ARBA" id="ARBA00023002"/>
    </source>
</evidence>
<dbReference type="Pfam" id="PF07992">
    <property type="entry name" value="Pyr_redox_2"/>
    <property type="match status" value="1"/>
</dbReference>
<evidence type="ECO:0000256" key="3">
    <source>
        <dbReference type="ARBA" id="ARBA00022827"/>
    </source>
</evidence>
<sequence length="395" mass="42906">MSKKTDDKKTIVIVGGGIAGSLVARSLSKSLSPQSHNIILINPRPYAISLPASLRLVVSDQNDLASPQTGVLLPYDKLFFNNNGRLIHASVTSVVQESGQKQGRLELSNGEEIEYDVLVLATGSKWGGAIDFPEGDEKVLMEYIKERREEFKKAKEVLIVGGGSVGVELAGEIKDVWPDKPVTILHRDTKLINSTYPDKYRNRLAGQIKSRGVDLILNDSLDVDSENKISTVGEVQTYTTKGGKDVKADLVIRAYGSKPNTSFLSSSSLSPLLTPSGTIKVQPTLQLAGFPHIFALGDIIEWKEQKQAAKANLGHSGVVINNVTQYLKDVEGGADKGKKMKEYKGSIEMMLVTNGKSSGLGYLDLLWGIILPGWLSAMLKSKTLMVSQTRAAYGY</sequence>
<proteinExistence type="inferred from homology"/>
<protein>
    <recommendedName>
        <fullName evidence="5">FAD/NAD(P)-binding domain-containing protein</fullName>
    </recommendedName>
</protein>
<keyword evidence="3" id="KW-0274">FAD</keyword>
<dbReference type="PANTHER" id="PTHR43735">
    <property type="entry name" value="APOPTOSIS-INDUCING FACTOR 1"/>
    <property type="match status" value="1"/>
</dbReference>
<dbReference type="GO" id="GO:0005737">
    <property type="term" value="C:cytoplasm"/>
    <property type="evidence" value="ECO:0007669"/>
    <property type="project" value="TreeGrafter"/>
</dbReference>
<dbReference type="Proteomes" id="UP000559256">
    <property type="component" value="Unassembled WGS sequence"/>
</dbReference>
<dbReference type="EMBL" id="JAACJM010000031">
    <property type="protein sequence ID" value="KAF5364780.1"/>
    <property type="molecule type" value="Genomic_DNA"/>
</dbReference>
<dbReference type="GO" id="GO:0004174">
    <property type="term" value="F:electron-transferring-flavoprotein dehydrogenase activity"/>
    <property type="evidence" value="ECO:0007669"/>
    <property type="project" value="TreeGrafter"/>
</dbReference>
<gene>
    <name evidence="6" type="ORF">D9758_009319</name>
</gene>
<organism evidence="6 7">
    <name type="scientific">Tetrapyrgos nigripes</name>
    <dbReference type="NCBI Taxonomy" id="182062"/>
    <lineage>
        <taxon>Eukaryota</taxon>
        <taxon>Fungi</taxon>
        <taxon>Dikarya</taxon>
        <taxon>Basidiomycota</taxon>
        <taxon>Agaricomycotina</taxon>
        <taxon>Agaricomycetes</taxon>
        <taxon>Agaricomycetidae</taxon>
        <taxon>Agaricales</taxon>
        <taxon>Marasmiineae</taxon>
        <taxon>Marasmiaceae</taxon>
        <taxon>Tetrapyrgos</taxon>
    </lineage>
</organism>
<keyword evidence="4" id="KW-0560">Oxidoreductase</keyword>
<dbReference type="PRINTS" id="PR00368">
    <property type="entry name" value="FADPNR"/>
</dbReference>
<evidence type="ECO:0000256" key="2">
    <source>
        <dbReference type="ARBA" id="ARBA00022630"/>
    </source>
</evidence>
<dbReference type="InterPro" id="IPR023753">
    <property type="entry name" value="FAD/NAD-binding_dom"/>
</dbReference>
<dbReference type="GO" id="GO:0050660">
    <property type="term" value="F:flavin adenine dinucleotide binding"/>
    <property type="evidence" value="ECO:0007669"/>
    <property type="project" value="TreeGrafter"/>
</dbReference>